<dbReference type="SUPFAM" id="SSF47413">
    <property type="entry name" value="lambda repressor-like DNA-binding domains"/>
    <property type="match status" value="1"/>
</dbReference>
<proteinExistence type="predicted"/>
<dbReference type="Gene3D" id="1.10.260.40">
    <property type="entry name" value="lambda repressor-like DNA-binding domains"/>
    <property type="match status" value="1"/>
</dbReference>
<dbReference type="PROSITE" id="PS50943">
    <property type="entry name" value="HTH_CROC1"/>
    <property type="match status" value="1"/>
</dbReference>
<dbReference type="Pfam" id="PF01381">
    <property type="entry name" value="HTH_3"/>
    <property type="match status" value="1"/>
</dbReference>
<sequence>MNTVDEGETLAQLIRRVQDARPELTQTEIARRAGVSVSAVNTWANGGRTPSRKSCDKLADALGEPRERVFAAANRRTPGRLSQDAEERILELYRRLTAEEQRIVERQLVALAADDPQV</sequence>
<evidence type="ECO:0000313" key="2">
    <source>
        <dbReference type="EMBL" id="XDQ79381.1"/>
    </source>
</evidence>
<dbReference type="GO" id="GO:0003677">
    <property type="term" value="F:DNA binding"/>
    <property type="evidence" value="ECO:0007669"/>
    <property type="project" value="InterPro"/>
</dbReference>
<dbReference type="AlphaFoldDB" id="A0AB39TJN6"/>
<dbReference type="CDD" id="cd00093">
    <property type="entry name" value="HTH_XRE"/>
    <property type="match status" value="1"/>
</dbReference>
<dbReference type="RefSeq" id="WP_369183294.1">
    <property type="nucleotide sequence ID" value="NZ_CP163445.1"/>
</dbReference>
<evidence type="ECO:0000259" key="1">
    <source>
        <dbReference type="PROSITE" id="PS50943"/>
    </source>
</evidence>
<dbReference type="InterPro" id="IPR010982">
    <property type="entry name" value="Lambda_DNA-bd_dom_sf"/>
</dbReference>
<feature type="domain" description="HTH cro/C1-type" evidence="1">
    <location>
        <begin position="24"/>
        <end position="69"/>
    </location>
</feature>
<name>A0AB39TJN6_9ACTN</name>
<gene>
    <name evidence="2" type="ORF">AB2U05_13385</name>
</gene>
<organism evidence="2">
    <name type="scientific">Streptomyces sp. Y1</name>
    <dbReference type="NCBI Taxonomy" id="3238634"/>
    <lineage>
        <taxon>Bacteria</taxon>
        <taxon>Bacillati</taxon>
        <taxon>Actinomycetota</taxon>
        <taxon>Actinomycetes</taxon>
        <taxon>Kitasatosporales</taxon>
        <taxon>Streptomycetaceae</taxon>
        <taxon>Streptomyces</taxon>
    </lineage>
</organism>
<protein>
    <submittedName>
        <fullName evidence="2">Helix-turn-helix transcriptional regulator</fullName>
    </submittedName>
</protein>
<dbReference type="InterPro" id="IPR001387">
    <property type="entry name" value="Cro/C1-type_HTH"/>
</dbReference>
<dbReference type="SMART" id="SM00530">
    <property type="entry name" value="HTH_XRE"/>
    <property type="match status" value="1"/>
</dbReference>
<dbReference type="EMBL" id="CP163445">
    <property type="protein sequence ID" value="XDQ79381.1"/>
    <property type="molecule type" value="Genomic_DNA"/>
</dbReference>
<accession>A0AB39TJN6</accession>
<reference evidence="2" key="1">
    <citation type="submission" date="2024-07" db="EMBL/GenBank/DDBJ databases">
        <authorList>
            <person name="Yu S.T."/>
        </authorList>
    </citation>
    <scope>NUCLEOTIDE SEQUENCE</scope>
    <source>
        <strain evidence="2">Y1</strain>
    </source>
</reference>